<dbReference type="GO" id="GO:0016757">
    <property type="term" value="F:glycosyltransferase activity"/>
    <property type="evidence" value="ECO:0007669"/>
    <property type="project" value="UniProtKB-KW"/>
</dbReference>
<name>A0ABD3IBZ8_9MARC</name>
<keyword evidence="4" id="KW-0325">Glycoprotein</keyword>
<evidence type="ECO:0000256" key="5">
    <source>
        <dbReference type="ARBA" id="ARBA00023316"/>
    </source>
</evidence>
<dbReference type="GO" id="GO:0071555">
    <property type="term" value="P:cell wall organization"/>
    <property type="evidence" value="ECO:0007669"/>
    <property type="project" value="UniProtKB-UniRule"/>
</dbReference>
<protein>
    <recommendedName>
        <fullName evidence="6">Fucosyltransferase</fullName>
        <ecNumber evidence="6">2.4.1.-</ecNumber>
    </recommendedName>
</protein>
<evidence type="ECO:0000256" key="3">
    <source>
        <dbReference type="ARBA" id="ARBA00022679"/>
    </source>
</evidence>
<accession>A0ABD3IBZ8</accession>
<evidence type="ECO:0000313" key="8">
    <source>
        <dbReference type="Proteomes" id="UP001633002"/>
    </source>
</evidence>
<evidence type="ECO:0000256" key="1">
    <source>
        <dbReference type="ARBA" id="ARBA00010481"/>
    </source>
</evidence>
<dbReference type="Proteomes" id="UP001633002">
    <property type="component" value="Unassembled WGS sequence"/>
</dbReference>
<reference evidence="7 8" key="1">
    <citation type="submission" date="2024-09" db="EMBL/GenBank/DDBJ databases">
        <title>Chromosome-scale assembly of Riccia sorocarpa.</title>
        <authorList>
            <person name="Paukszto L."/>
        </authorList>
    </citation>
    <scope>NUCLEOTIDE SEQUENCE [LARGE SCALE GENOMIC DNA]</scope>
    <source>
        <strain evidence="7">LP-2024</strain>
        <tissue evidence="7">Aerial parts of the thallus</tissue>
    </source>
</reference>
<dbReference type="EC" id="2.4.1.-" evidence="6"/>
<dbReference type="InterPro" id="IPR004938">
    <property type="entry name" value="XG_FTase"/>
</dbReference>
<feature type="transmembrane region" description="Helical" evidence="6">
    <location>
        <begin position="12"/>
        <end position="34"/>
    </location>
</feature>
<dbReference type="PANTHER" id="PTHR31889:SF74">
    <property type="entry name" value="GALACTOSIDE 2-ALPHA-L-FUCOSYLTRANSFERASE"/>
    <property type="match status" value="1"/>
</dbReference>
<keyword evidence="6" id="KW-0472">Membrane</keyword>
<dbReference type="GO" id="GO:0032580">
    <property type="term" value="C:Golgi cisterna membrane"/>
    <property type="evidence" value="ECO:0007669"/>
    <property type="project" value="UniProtKB-SubCell"/>
</dbReference>
<keyword evidence="5 6" id="KW-0961">Cell wall biogenesis/degradation</keyword>
<keyword evidence="3 6" id="KW-0808">Transferase</keyword>
<organism evidence="7 8">
    <name type="scientific">Riccia sorocarpa</name>
    <dbReference type="NCBI Taxonomy" id="122646"/>
    <lineage>
        <taxon>Eukaryota</taxon>
        <taxon>Viridiplantae</taxon>
        <taxon>Streptophyta</taxon>
        <taxon>Embryophyta</taxon>
        <taxon>Marchantiophyta</taxon>
        <taxon>Marchantiopsida</taxon>
        <taxon>Marchantiidae</taxon>
        <taxon>Marchantiales</taxon>
        <taxon>Ricciaceae</taxon>
        <taxon>Riccia</taxon>
    </lineage>
</organism>
<dbReference type="PANTHER" id="PTHR31889">
    <property type="entry name" value="FUCOSYLTRANSFERASE 2-RELATED"/>
    <property type="match status" value="1"/>
</dbReference>
<keyword evidence="6" id="KW-0333">Golgi apparatus</keyword>
<comment type="subcellular location">
    <subcellularLocation>
        <location evidence="6">Golgi apparatus</location>
        <location evidence="6">Golgi stack membrane</location>
        <topology evidence="6">Single-pass type II membrane protein</topology>
    </subcellularLocation>
</comment>
<comment type="similarity">
    <text evidence="1 6">Belongs to the glycosyltransferase 37 family.</text>
</comment>
<evidence type="ECO:0000256" key="6">
    <source>
        <dbReference type="RuleBase" id="RU367004"/>
    </source>
</evidence>
<gene>
    <name evidence="7" type="ORF">R1sor_017942</name>
</gene>
<dbReference type="AlphaFoldDB" id="A0ABD3IBZ8"/>
<keyword evidence="6" id="KW-0812">Transmembrane</keyword>
<comment type="caution">
    <text evidence="7">The sequence shown here is derived from an EMBL/GenBank/DDBJ whole genome shotgun (WGS) entry which is preliminary data.</text>
</comment>
<keyword evidence="2 6" id="KW-0328">Glycosyltransferase</keyword>
<keyword evidence="6" id="KW-1133">Transmembrane helix</keyword>
<evidence type="ECO:0000256" key="2">
    <source>
        <dbReference type="ARBA" id="ARBA00022676"/>
    </source>
</evidence>
<proteinExistence type="inferred from homology"/>
<dbReference type="Pfam" id="PF03254">
    <property type="entry name" value="XG_FTase"/>
    <property type="match status" value="1"/>
</dbReference>
<evidence type="ECO:0000256" key="4">
    <source>
        <dbReference type="ARBA" id="ARBA00023180"/>
    </source>
</evidence>
<keyword evidence="8" id="KW-1185">Reference proteome</keyword>
<dbReference type="EMBL" id="JBJQOH010000001">
    <property type="protein sequence ID" value="KAL3699920.1"/>
    <property type="molecule type" value="Genomic_DNA"/>
</dbReference>
<comment type="function">
    <text evidence="6">May be involved in cell wall biosynthesis.</text>
</comment>
<evidence type="ECO:0000313" key="7">
    <source>
        <dbReference type="EMBL" id="KAL3699920.1"/>
    </source>
</evidence>
<sequence>MVDGSPAVGSLFTIPVLCAVLSGLAWFFLALSFYRGDFAISKQSSIAYDQEQTEARISGLSWNENTTLVNFENFKELRTLGSIWLTALVLPPSADCTVLGLKDKIILPANQYHPAMAKEENMQSKCRSRYEQHCFWQASDYKPSPEFLDVLREYEKYHRDCVQGHDLLDLNDRGSVPKNTSCKYVIWSDMDGNGNQLISLVSAFLYGLMTGRVLLMTPKAQLQYMLCEPFPFSSWLAPEGIPHASERYETPEERHSVFYEQALQNKSDGKPIVTPKHLVVMNSHWIQPDDLRFFCQGEQKLLDQIPWLYFWSNNYIAPGYYFLPNFRTKLNKWFPDRALFLHAGRYLLSPRDEIWERVLRFYYAYLDFADRRVGIQVRSWDGNYDPVISEHIMSCGWRWGLLPKLADTKSEEFRDDSGGERISVVVTSLRREYAEGIVEVFANNGTVGHETVTVLNPSSEGYQMFGQIDHDRKAISEIWLLSFTEQIISTPKSTFGYVAHGLAGRKPFVFNKFGGGEVPDPPCLESNMPGPCFINHPHNMLCPLDGPSDGIGDSFTVLPEVRHCLLQWGIGVVER</sequence>